<reference evidence="1" key="1">
    <citation type="submission" date="2022-04" db="EMBL/GenBank/DDBJ databases">
        <title>Jade perch genome.</title>
        <authorList>
            <person name="Chao B."/>
        </authorList>
    </citation>
    <scope>NUCLEOTIDE SEQUENCE</scope>
    <source>
        <strain evidence="1">CB-2022</strain>
    </source>
</reference>
<proteinExistence type="predicted"/>
<protein>
    <submittedName>
        <fullName evidence="1">Uncharacterized protein</fullName>
    </submittedName>
</protein>
<accession>A0ACB8W740</accession>
<keyword evidence="2" id="KW-1185">Reference proteome</keyword>
<dbReference type="Proteomes" id="UP000831701">
    <property type="component" value="Chromosome 13"/>
</dbReference>
<comment type="caution">
    <text evidence="1">The sequence shown here is derived from an EMBL/GenBank/DDBJ whole genome shotgun (WGS) entry which is preliminary data.</text>
</comment>
<sequence length="204" mass="20453">MTSLKRSQTERSVGGSVPATDEFYTRRLRLPNGGAPPPRSESAHISSSSTTGTNPGVPKMGVRARVADWPPRKDGGGGGVWHITVETDSPSSTNTTSSSGSGSGDRERLGGGGGGGGGGVGGGGGGSSGSGGSGGGGVSAVTAHSNLSAKLGHLISPQDSSMLRNIHNTLKSKMQEQGKRQSLLVTGWLSGFTSQRHEAHPPAQ</sequence>
<dbReference type="EMBL" id="CM041543">
    <property type="protein sequence ID" value="KAI3363677.1"/>
    <property type="molecule type" value="Genomic_DNA"/>
</dbReference>
<organism evidence="1 2">
    <name type="scientific">Scortum barcoo</name>
    <name type="common">barcoo grunter</name>
    <dbReference type="NCBI Taxonomy" id="214431"/>
    <lineage>
        <taxon>Eukaryota</taxon>
        <taxon>Metazoa</taxon>
        <taxon>Chordata</taxon>
        <taxon>Craniata</taxon>
        <taxon>Vertebrata</taxon>
        <taxon>Euteleostomi</taxon>
        <taxon>Actinopterygii</taxon>
        <taxon>Neopterygii</taxon>
        <taxon>Teleostei</taxon>
        <taxon>Neoteleostei</taxon>
        <taxon>Acanthomorphata</taxon>
        <taxon>Eupercaria</taxon>
        <taxon>Centrarchiformes</taxon>
        <taxon>Terapontoidei</taxon>
        <taxon>Terapontidae</taxon>
        <taxon>Scortum</taxon>
    </lineage>
</organism>
<name>A0ACB8W740_9TELE</name>
<evidence type="ECO:0000313" key="2">
    <source>
        <dbReference type="Proteomes" id="UP000831701"/>
    </source>
</evidence>
<gene>
    <name evidence="1" type="ORF">L3Q82_001301</name>
</gene>
<evidence type="ECO:0000313" key="1">
    <source>
        <dbReference type="EMBL" id="KAI3363677.1"/>
    </source>
</evidence>